<name>A0A167B6M7_COLIC</name>
<accession>A0A167B6M7</accession>
<evidence type="ECO:0000256" key="1">
    <source>
        <dbReference type="ARBA" id="ARBA00022669"/>
    </source>
</evidence>
<evidence type="ECO:0000313" key="7">
    <source>
        <dbReference type="Proteomes" id="UP000076584"/>
    </source>
</evidence>
<evidence type="ECO:0000256" key="5">
    <source>
        <dbReference type="SAM" id="SignalP"/>
    </source>
</evidence>
<dbReference type="EMBL" id="LFIW01001784">
    <property type="protein sequence ID" value="KZL80954.1"/>
    <property type="molecule type" value="Genomic_DNA"/>
</dbReference>
<feature type="signal peptide" evidence="5">
    <location>
        <begin position="1"/>
        <end position="18"/>
    </location>
</feature>
<dbReference type="PROSITE" id="PS51782">
    <property type="entry name" value="LYSM"/>
    <property type="match status" value="2"/>
</dbReference>
<dbReference type="InterPro" id="IPR018392">
    <property type="entry name" value="LysM"/>
</dbReference>
<dbReference type="PANTHER" id="PTHR34997">
    <property type="entry name" value="AM15"/>
    <property type="match status" value="1"/>
</dbReference>
<dbReference type="GO" id="GO:0008061">
    <property type="term" value="F:chitin binding"/>
    <property type="evidence" value="ECO:0007669"/>
    <property type="project" value="UniProtKB-KW"/>
</dbReference>
<comment type="similarity">
    <text evidence="3">Belongs to the secreted LysM effector family.</text>
</comment>
<feature type="chain" id="PRO_5007884044" evidence="5">
    <location>
        <begin position="19"/>
        <end position="305"/>
    </location>
</feature>
<dbReference type="InterPro" id="IPR052210">
    <property type="entry name" value="LysM1-like"/>
</dbReference>
<evidence type="ECO:0000313" key="6">
    <source>
        <dbReference type="EMBL" id="KZL80954.1"/>
    </source>
</evidence>
<dbReference type="STRING" id="1573173.A0A167B6M7"/>
<dbReference type="InterPro" id="IPR036779">
    <property type="entry name" value="LysM_dom_sf"/>
</dbReference>
<dbReference type="PANTHER" id="PTHR34997:SF1">
    <property type="entry name" value="PEPTIDOGLYCAN-BINDING LYSIN DOMAIN"/>
    <property type="match status" value="1"/>
</dbReference>
<dbReference type="Proteomes" id="UP000076584">
    <property type="component" value="Unassembled WGS sequence"/>
</dbReference>
<evidence type="ECO:0000256" key="2">
    <source>
        <dbReference type="ARBA" id="ARBA00023026"/>
    </source>
</evidence>
<keyword evidence="1" id="KW-0147">Chitin-binding</keyword>
<evidence type="ECO:0000256" key="4">
    <source>
        <dbReference type="SAM" id="MobiDB-lite"/>
    </source>
</evidence>
<dbReference type="OrthoDB" id="2281372at2759"/>
<dbReference type="Gene3D" id="3.10.350.10">
    <property type="entry name" value="LysM domain"/>
    <property type="match status" value="2"/>
</dbReference>
<sequence>MHFRRFFPPAILVSGALAGPAWRVKVRRQDGPVDPNTAVDCTWYYDTAYDSSFDCQYFVDSWDLQRAGFIDYNPSAGQDCSNIKVGNSYSAEVNNGLSRPTTHTTTSTAAAALIPTNTGPKKPSPTQESLIDSCVKFHKALAGNICNKIINLYGALTFEDFYKWNPAVGPDCSGLWAQTYYCVGIPGTSTGAPISTAALASTGPTKPSPTQDGLIDACTGFYEAVAGDTCDRIVRSYGPFNLADFYKCNPAVGTSCSGLWAETYYCVGVPDTPGSPPATTAAPQPTTPAWKPLAQSPTQPSIVCS</sequence>
<dbReference type="AlphaFoldDB" id="A0A167B6M7"/>
<evidence type="ECO:0000256" key="3">
    <source>
        <dbReference type="ARBA" id="ARBA00044955"/>
    </source>
</evidence>
<comment type="caution">
    <text evidence="6">The sequence shown here is derived from an EMBL/GenBank/DDBJ whole genome shotgun (WGS) entry which is preliminary data.</text>
</comment>
<protein>
    <submittedName>
        <fullName evidence="6">Uncharacterized protein</fullName>
    </submittedName>
</protein>
<organism evidence="6 7">
    <name type="scientific">Colletotrichum incanum</name>
    <name type="common">Soybean anthracnose fungus</name>
    <dbReference type="NCBI Taxonomy" id="1573173"/>
    <lineage>
        <taxon>Eukaryota</taxon>
        <taxon>Fungi</taxon>
        <taxon>Dikarya</taxon>
        <taxon>Ascomycota</taxon>
        <taxon>Pezizomycotina</taxon>
        <taxon>Sordariomycetes</taxon>
        <taxon>Hypocreomycetidae</taxon>
        <taxon>Glomerellales</taxon>
        <taxon>Glomerellaceae</taxon>
        <taxon>Colletotrichum</taxon>
        <taxon>Colletotrichum spaethianum species complex</taxon>
    </lineage>
</organism>
<feature type="compositionally biased region" description="Low complexity" evidence="4">
    <location>
        <begin position="277"/>
        <end position="292"/>
    </location>
</feature>
<gene>
    <name evidence="6" type="ORF">CI238_10906</name>
</gene>
<reference evidence="6 7" key="1">
    <citation type="submission" date="2015-06" db="EMBL/GenBank/DDBJ databases">
        <title>Survival trade-offs in plant roots during colonization by closely related pathogenic and mutualistic fungi.</title>
        <authorList>
            <person name="Hacquard S."/>
            <person name="Kracher B."/>
            <person name="Hiruma K."/>
            <person name="Weinman A."/>
            <person name="Muench P."/>
            <person name="Garrido Oter R."/>
            <person name="Ver Loren van Themaat E."/>
            <person name="Dallerey J.-F."/>
            <person name="Damm U."/>
            <person name="Henrissat B."/>
            <person name="Lespinet O."/>
            <person name="Thon M."/>
            <person name="Kemen E."/>
            <person name="McHardy A.C."/>
            <person name="Schulze-Lefert P."/>
            <person name="O'Connell R.J."/>
        </authorList>
    </citation>
    <scope>NUCLEOTIDE SEQUENCE [LARGE SCALE GENOMIC DNA]</scope>
    <source>
        <strain evidence="6 7">MAFF 238704</strain>
    </source>
</reference>
<keyword evidence="2" id="KW-0843">Virulence</keyword>
<keyword evidence="7" id="KW-1185">Reference proteome</keyword>
<feature type="region of interest" description="Disordered" evidence="4">
    <location>
        <begin position="275"/>
        <end position="305"/>
    </location>
</feature>
<feature type="compositionally biased region" description="Polar residues" evidence="4">
    <location>
        <begin position="295"/>
        <end position="305"/>
    </location>
</feature>
<keyword evidence="5" id="KW-0732">Signal</keyword>
<proteinExistence type="inferred from homology"/>